<keyword evidence="5 7" id="KW-0472">Membrane</keyword>
<evidence type="ECO:0000256" key="5">
    <source>
        <dbReference type="ARBA" id="ARBA00023136"/>
    </source>
</evidence>
<comment type="subcellular location">
    <subcellularLocation>
        <location evidence="1">Membrane</location>
        <topology evidence="1">Multi-pass membrane protein</topology>
    </subcellularLocation>
</comment>
<evidence type="ECO:0000256" key="3">
    <source>
        <dbReference type="ARBA" id="ARBA00022692"/>
    </source>
</evidence>
<reference evidence="9" key="1">
    <citation type="submission" date="2025-08" db="UniProtKB">
        <authorList>
            <consortium name="RefSeq"/>
        </authorList>
    </citation>
    <scope>IDENTIFICATION</scope>
</reference>
<evidence type="ECO:0000313" key="8">
    <source>
        <dbReference type="Proteomes" id="UP001652741"/>
    </source>
</evidence>
<evidence type="ECO:0000256" key="2">
    <source>
        <dbReference type="ARBA" id="ARBA00007018"/>
    </source>
</evidence>
<keyword evidence="9" id="KW-0675">Receptor</keyword>
<evidence type="ECO:0000313" key="9">
    <source>
        <dbReference type="RefSeq" id="XP_014040084.2"/>
    </source>
</evidence>
<dbReference type="AlphaFoldDB" id="A0A1S3QL42"/>
<sequence length="118" mass="13300">MAFLTAFLFATHLPERLAPGSFDYIGHSHQLFHVFGIIGTHFQMEAIEQDMVTRRPWLLTYSLPITFTNTLGAALLSVTLSLGIIFLFSLPLLWSATRGEHTEKKTQSHPIAKGCQYH</sequence>
<organism evidence="8 9">
    <name type="scientific">Salmo salar</name>
    <name type="common">Atlantic salmon</name>
    <dbReference type="NCBI Taxonomy" id="8030"/>
    <lineage>
        <taxon>Eukaryota</taxon>
        <taxon>Metazoa</taxon>
        <taxon>Chordata</taxon>
        <taxon>Craniata</taxon>
        <taxon>Vertebrata</taxon>
        <taxon>Euteleostomi</taxon>
        <taxon>Actinopterygii</taxon>
        <taxon>Neopterygii</taxon>
        <taxon>Teleostei</taxon>
        <taxon>Protacanthopterygii</taxon>
        <taxon>Salmoniformes</taxon>
        <taxon>Salmonidae</taxon>
        <taxon>Salmoninae</taxon>
        <taxon>Salmo</taxon>
    </lineage>
</organism>
<keyword evidence="8" id="KW-1185">Reference proteome</keyword>
<evidence type="ECO:0000256" key="7">
    <source>
        <dbReference type="SAM" id="Phobius"/>
    </source>
</evidence>
<gene>
    <name evidence="9" type="primary">LOC106593271</name>
</gene>
<dbReference type="GO" id="GO:0038023">
    <property type="term" value="F:signaling receptor activity"/>
    <property type="evidence" value="ECO:0007669"/>
    <property type="project" value="TreeGrafter"/>
</dbReference>
<keyword evidence="3 7" id="KW-0812">Transmembrane</keyword>
<evidence type="ECO:0000256" key="1">
    <source>
        <dbReference type="ARBA" id="ARBA00004141"/>
    </source>
</evidence>
<dbReference type="RefSeq" id="XP_014040084.2">
    <property type="nucleotide sequence ID" value="XM_014184609.2"/>
</dbReference>
<dbReference type="GO" id="GO:0016020">
    <property type="term" value="C:membrane"/>
    <property type="evidence" value="ECO:0007669"/>
    <property type="project" value="UniProtKB-SubCell"/>
</dbReference>
<keyword evidence="6" id="KW-0862">Zinc</keyword>
<dbReference type="PANTHER" id="PTHR20855">
    <property type="entry name" value="ADIPOR/PROGESTIN RECEPTOR-RELATED"/>
    <property type="match status" value="1"/>
</dbReference>
<dbReference type="Proteomes" id="UP001652741">
    <property type="component" value="Chromosome ssa11"/>
</dbReference>
<dbReference type="KEGG" id="sasa:106593271"/>
<dbReference type="InterPro" id="IPR004254">
    <property type="entry name" value="AdipoR/HlyIII-related"/>
</dbReference>
<proteinExistence type="inferred from homology"/>
<keyword evidence="6" id="KW-0479">Metal-binding</keyword>
<feature type="transmembrane region" description="Helical" evidence="7">
    <location>
        <begin position="71"/>
        <end position="94"/>
    </location>
</feature>
<evidence type="ECO:0000256" key="6">
    <source>
        <dbReference type="PIRSR" id="PIRSR604254-1"/>
    </source>
</evidence>
<keyword evidence="4 7" id="KW-1133">Transmembrane helix</keyword>
<protein>
    <submittedName>
        <fullName evidence="9">Membrane progestin receptor gamma-B</fullName>
    </submittedName>
</protein>
<feature type="binding site" evidence="6">
    <location>
        <position position="33"/>
    </location>
    <ligand>
        <name>Zn(2+)</name>
        <dbReference type="ChEBI" id="CHEBI:29105"/>
    </ligand>
</feature>
<dbReference type="GO" id="GO:0046872">
    <property type="term" value="F:metal ion binding"/>
    <property type="evidence" value="ECO:0007669"/>
    <property type="project" value="UniProtKB-KW"/>
</dbReference>
<feature type="binding site" evidence="6">
    <location>
        <position position="29"/>
    </location>
    <ligand>
        <name>Zn(2+)</name>
        <dbReference type="ChEBI" id="CHEBI:29105"/>
    </ligand>
</feature>
<evidence type="ECO:0000256" key="4">
    <source>
        <dbReference type="ARBA" id="ARBA00022989"/>
    </source>
</evidence>
<accession>A0A1S3QL42</accession>
<comment type="similarity">
    <text evidence="2">Belongs to the ADIPOR family.</text>
</comment>
<name>A0A1S3QL42_SALSA</name>
<dbReference type="Pfam" id="PF03006">
    <property type="entry name" value="HlyIII"/>
    <property type="match status" value="1"/>
</dbReference>
<dbReference type="GeneID" id="106593271"/>
<dbReference type="PANTHER" id="PTHR20855:SF38">
    <property type="entry name" value="MEMBRANE PROGESTIN RECEPTOR GAMMA"/>
    <property type="match status" value="1"/>
</dbReference>